<dbReference type="PANTHER" id="PTHR48111:SF67">
    <property type="entry name" value="TRANSCRIPTIONAL REGULATORY PROTEIN TCTD"/>
    <property type="match status" value="1"/>
</dbReference>
<feature type="modified residue" description="4-aspartylphosphate" evidence="4">
    <location>
        <position position="51"/>
    </location>
</feature>
<keyword evidence="9" id="KW-1185">Reference proteome</keyword>
<evidence type="ECO:0000259" key="6">
    <source>
        <dbReference type="PROSITE" id="PS50110"/>
    </source>
</evidence>
<feature type="domain" description="OmpR/PhoB-type" evidence="7">
    <location>
        <begin position="124"/>
        <end position="218"/>
    </location>
</feature>
<dbReference type="Gene3D" id="1.10.10.10">
    <property type="entry name" value="Winged helix-like DNA-binding domain superfamily/Winged helix DNA-binding domain"/>
    <property type="match status" value="1"/>
</dbReference>
<keyword evidence="3" id="KW-0804">Transcription</keyword>
<dbReference type="Gene3D" id="6.10.250.690">
    <property type="match status" value="1"/>
</dbReference>
<dbReference type="SUPFAM" id="SSF52172">
    <property type="entry name" value="CheY-like"/>
    <property type="match status" value="1"/>
</dbReference>
<dbReference type="InterPro" id="IPR039420">
    <property type="entry name" value="WalR-like"/>
</dbReference>
<dbReference type="EMBL" id="CP043046">
    <property type="protein sequence ID" value="QEI08163.1"/>
    <property type="molecule type" value="Genomic_DNA"/>
</dbReference>
<dbReference type="AlphaFoldDB" id="A0A5C0B3B1"/>
<evidence type="ECO:0000256" key="1">
    <source>
        <dbReference type="ARBA" id="ARBA00023015"/>
    </source>
</evidence>
<dbReference type="InterPro" id="IPR036388">
    <property type="entry name" value="WH-like_DNA-bd_sf"/>
</dbReference>
<dbReference type="PROSITE" id="PS51755">
    <property type="entry name" value="OMPR_PHOB"/>
    <property type="match status" value="1"/>
</dbReference>
<keyword evidence="2 5" id="KW-0238">DNA-binding</keyword>
<dbReference type="RefSeq" id="WP_148817472.1">
    <property type="nucleotide sequence ID" value="NZ_CP043046.1"/>
</dbReference>
<gene>
    <name evidence="8" type="ORF">FXN63_21705</name>
</gene>
<dbReference type="SUPFAM" id="SSF46894">
    <property type="entry name" value="C-terminal effector domain of the bipartite response regulators"/>
    <property type="match status" value="1"/>
</dbReference>
<dbReference type="GO" id="GO:0000156">
    <property type="term" value="F:phosphorelay response regulator activity"/>
    <property type="evidence" value="ECO:0007669"/>
    <property type="project" value="TreeGrafter"/>
</dbReference>
<feature type="domain" description="Response regulatory" evidence="6">
    <location>
        <begin position="2"/>
        <end position="116"/>
    </location>
</feature>
<feature type="DNA-binding region" description="OmpR/PhoB-type" evidence="5">
    <location>
        <begin position="124"/>
        <end position="218"/>
    </location>
</feature>
<dbReference type="InterPro" id="IPR011006">
    <property type="entry name" value="CheY-like_superfamily"/>
</dbReference>
<protein>
    <submittedName>
        <fullName evidence="8">Response regulator transcription factor</fullName>
    </submittedName>
</protein>
<dbReference type="GO" id="GO:0005829">
    <property type="term" value="C:cytosol"/>
    <property type="evidence" value="ECO:0007669"/>
    <property type="project" value="TreeGrafter"/>
</dbReference>
<evidence type="ECO:0000313" key="9">
    <source>
        <dbReference type="Proteomes" id="UP000325161"/>
    </source>
</evidence>
<dbReference type="InterPro" id="IPR001789">
    <property type="entry name" value="Sig_transdc_resp-reg_receiver"/>
</dbReference>
<dbReference type="SMART" id="SM00448">
    <property type="entry name" value="REC"/>
    <property type="match status" value="1"/>
</dbReference>
<dbReference type="SMART" id="SM00862">
    <property type="entry name" value="Trans_reg_C"/>
    <property type="match status" value="1"/>
</dbReference>
<dbReference type="CDD" id="cd00383">
    <property type="entry name" value="trans_reg_C"/>
    <property type="match status" value="1"/>
</dbReference>
<dbReference type="GO" id="GO:0006355">
    <property type="term" value="P:regulation of DNA-templated transcription"/>
    <property type="evidence" value="ECO:0007669"/>
    <property type="project" value="InterPro"/>
</dbReference>
<evidence type="ECO:0000256" key="3">
    <source>
        <dbReference type="ARBA" id="ARBA00023163"/>
    </source>
</evidence>
<dbReference type="InterPro" id="IPR001867">
    <property type="entry name" value="OmpR/PhoB-type_DNA-bd"/>
</dbReference>
<sequence length="218" mass="23881">MRILLVEDDASLGATIESWLKLDGYAVDWVRRGDLADTALRTQTYQCVLLDRGLPGLDGDTLLASLRAREATTPVLMITARDTLADRVQGLDLGADDYLVKPFDLEELSARIRAALRRGAGQSVSWLRHGGIALDPAGKTVTLNDAPVVLTAREFAVLHALLLNKGRIVSREQLEEALYGWGEEVESNTIEVHIYNLRKKLGGDTITTARRQGYSLGA</sequence>
<dbReference type="Pfam" id="PF00486">
    <property type="entry name" value="Trans_reg_C"/>
    <property type="match status" value="1"/>
</dbReference>
<evidence type="ECO:0000256" key="5">
    <source>
        <dbReference type="PROSITE-ProRule" id="PRU01091"/>
    </source>
</evidence>
<evidence type="ECO:0000256" key="2">
    <source>
        <dbReference type="ARBA" id="ARBA00023125"/>
    </source>
</evidence>
<dbReference type="Pfam" id="PF00072">
    <property type="entry name" value="Response_reg"/>
    <property type="match status" value="1"/>
</dbReference>
<keyword evidence="1" id="KW-0805">Transcription regulation</keyword>
<dbReference type="GO" id="GO:0000976">
    <property type="term" value="F:transcription cis-regulatory region binding"/>
    <property type="evidence" value="ECO:0007669"/>
    <property type="project" value="TreeGrafter"/>
</dbReference>
<dbReference type="InterPro" id="IPR016032">
    <property type="entry name" value="Sig_transdc_resp-reg_C-effctor"/>
</dbReference>
<keyword evidence="4" id="KW-0597">Phosphoprotein</keyword>
<evidence type="ECO:0000259" key="7">
    <source>
        <dbReference type="PROSITE" id="PS51755"/>
    </source>
</evidence>
<dbReference type="CDD" id="cd17624">
    <property type="entry name" value="REC_OmpR_PmrA-like"/>
    <property type="match status" value="1"/>
</dbReference>
<name>A0A5C0B3B1_9BURK</name>
<dbReference type="OrthoDB" id="9802426at2"/>
<reference evidence="8 9" key="1">
    <citation type="submission" date="2019-08" db="EMBL/GenBank/DDBJ databases">
        <title>Amphibian skin-associated Pigmentiphaga: genome sequence and occurrence across geography and hosts.</title>
        <authorList>
            <person name="Bletz M.C."/>
            <person name="Bunk B."/>
            <person name="Sproeer C."/>
            <person name="Biwer P."/>
            <person name="Reiter S."/>
            <person name="Rabemananjara F.C.E."/>
            <person name="Schulz S."/>
            <person name="Overmann J."/>
            <person name="Vences M."/>
        </authorList>
    </citation>
    <scope>NUCLEOTIDE SEQUENCE [LARGE SCALE GENOMIC DNA]</scope>
    <source>
        <strain evidence="8 9">Mada1488</strain>
    </source>
</reference>
<proteinExistence type="predicted"/>
<dbReference type="GO" id="GO:0032993">
    <property type="term" value="C:protein-DNA complex"/>
    <property type="evidence" value="ECO:0007669"/>
    <property type="project" value="TreeGrafter"/>
</dbReference>
<dbReference type="PROSITE" id="PS50110">
    <property type="entry name" value="RESPONSE_REGULATORY"/>
    <property type="match status" value="1"/>
</dbReference>
<accession>A0A5C0B3B1</accession>
<evidence type="ECO:0000313" key="8">
    <source>
        <dbReference type="EMBL" id="QEI08163.1"/>
    </source>
</evidence>
<dbReference type="Gene3D" id="3.40.50.2300">
    <property type="match status" value="1"/>
</dbReference>
<evidence type="ECO:0000256" key="4">
    <source>
        <dbReference type="PROSITE-ProRule" id="PRU00169"/>
    </source>
</evidence>
<dbReference type="KEGG" id="pacr:FXN63_21705"/>
<dbReference type="PANTHER" id="PTHR48111">
    <property type="entry name" value="REGULATOR OF RPOS"/>
    <property type="match status" value="1"/>
</dbReference>
<organism evidence="8 9">
    <name type="scientific">Pigmentiphaga aceris</name>
    <dbReference type="NCBI Taxonomy" id="1940612"/>
    <lineage>
        <taxon>Bacteria</taxon>
        <taxon>Pseudomonadati</taxon>
        <taxon>Pseudomonadota</taxon>
        <taxon>Betaproteobacteria</taxon>
        <taxon>Burkholderiales</taxon>
        <taxon>Alcaligenaceae</taxon>
        <taxon>Pigmentiphaga</taxon>
    </lineage>
</organism>
<dbReference type="Proteomes" id="UP000325161">
    <property type="component" value="Chromosome"/>
</dbReference>